<dbReference type="PANTHER" id="PTHR14209:SF19">
    <property type="entry name" value="ISOAMYL ACETATE-HYDROLYZING ESTERASE 1 HOMOLOG"/>
    <property type="match status" value="1"/>
</dbReference>
<protein>
    <submittedName>
        <fullName evidence="2">Esterase</fullName>
    </submittedName>
</protein>
<sequence>MRKMVCFGDSITAGHGFTQSPLTKQLQEELRDMVIVNRGVSGDTTEDGVKRFERDVLAQSPSMVTILFGSNDGADHRKVPLEQFRNNLLHMIKRLEDTSVLLITPPAVDEEAQQKRTNERLRSYANVVREVAEETGIECFDLFGEMVKMKDFKSLVDGPDHDGLHFSLEGYDFLTSKIKEFANRH</sequence>
<keyword evidence="3" id="KW-1185">Reference proteome</keyword>
<dbReference type="Gene3D" id="3.40.50.1110">
    <property type="entry name" value="SGNH hydrolase"/>
    <property type="match status" value="1"/>
</dbReference>
<gene>
    <name evidence="2" type="ORF">GCM10011389_32170</name>
</gene>
<proteinExistence type="predicted"/>
<dbReference type="PANTHER" id="PTHR14209">
    <property type="entry name" value="ISOAMYL ACETATE-HYDROLYZING ESTERASE 1"/>
    <property type="match status" value="1"/>
</dbReference>
<evidence type="ECO:0000259" key="1">
    <source>
        <dbReference type="Pfam" id="PF13472"/>
    </source>
</evidence>
<reference evidence="3" key="1">
    <citation type="journal article" date="2019" name="Int. J. Syst. Evol. Microbiol.">
        <title>The Global Catalogue of Microorganisms (GCM) 10K type strain sequencing project: providing services to taxonomists for standard genome sequencing and annotation.</title>
        <authorList>
            <consortium name="The Broad Institute Genomics Platform"/>
            <consortium name="The Broad Institute Genome Sequencing Center for Infectious Disease"/>
            <person name="Wu L."/>
            <person name="Ma J."/>
        </authorList>
    </citation>
    <scope>NUCLEOTIDE SEQUENCE [LARGE SCALE GENOMIC DNA]</scope>
    <source>
        <strain evidence="3">CGMCC 1.15353</strain>
    </source>
</reference>
<comment type="caution">
    <text evidence="2">The sequence shown here is derived from an EMBL/GenBank/DDBJ whole genome shotgun (WGS) entry which is preliminary data.</text>
</comment>
<dbReference type="InterPro" id="IPR036514">
    <property type="entry name" value="SGNH_hydro_sf"/>
</dbReference>
<organism evidence="2 3">
    <name type="scientific">Pontibacillus salipaludis</name>
    <dbReference type="NCBI Taxonomy" id="1697394"/>
    <lineage>
        <taxon>Bacteria</taxon>
        <taxon>Bacillati</taxon>
        <taxon>Bacillota</taxon>
        <taxon>Bacilli</taxon>
        <taxon>Bacillales</taxon>
        <taxon>Bacillaceae</taxon>
        <taxon>Pontibacillus</taxon>
    </lineage>
</organism>
<accession>A0ABQ1QCH6</accession>
<name>A0ABQ1QCH6_9BACI</name>
<dbReference type="InterPro" id="IPR013830">
    <property type="entry name" value="SGNH_hydro"/>
</dbReference>
<dbReference type="Proteomes" id="UP000642571">
    <property type="component" value="Unassembled WGS sequence"/>
</dbReference>
<dbReference type="Pfam" id="PF13472">
    <property type="entry name" value="Lipase_GDSL_2"/>
    <property type="match status" value="1"/>
</dbReference>
<dbReference type="SUPFAM" id="SSF52266">
    <property type="entry name" value="SGNH hydrolase"/>
    <property type="match status" value="1"/>
</dbReference>
<evidence type="ECO:0000313" key="2">
    <source>
        <dbReference type="EMBL" id="GGD22043.1"/>
    </source>
</evidence>
<dbReference type="RefSeq" id="WP_188655406.1">
    <property type="nucleotide sequence ID" value="NZ_BMIN01000016.1"/>
</dbReference>
<dbReference type="InterPro" id="IPR045136">
    <property type="entry name" value="Iah1-like"/>
</dbReference>
<evidence type="ECO:0000313" key="3">
    <source>
        <dbReference type="Proteomes" id="UP000642571"/>
    </source>
</evidence>
<feature type="domain" description="SGNH hydrolase-type esterase" evidence="1">
    <location>
        <begin position="6"/>
        <end position="172"/>
    </location>
</feature>
<dbReference type="EMBL" id="BMIN01000016">
    <property type="protein sequence ID" value="GGD22043.1"/>
    <property type="molecule type" value="Genomic_DNA"/>
</dbReference>